<dbReference type="STRING" id="1006576.DTL3_1694"/>
<name>A0A0C7NT86_DEFTU</name>
<dbReference type="HOGENOM" id="CLU_665414_0_0_0"/>
<keyword evidence="2" id="KW-1185">Reference proteome</keyword>
<reference evidence="2" key="1">
    <citation type="submission" date="2014-11" db="EMBL/GenBank/DDBJ databases">
        <authorList>
            <person name="Wibberg D."/>
        </authorList>
    </citation>
    <scope>NUCLEOTIDE SEQUENCE [LARGE SCALE GENOMIC DNA]</scope>
    <source>
        <strain evidence="2">L3</strain>
    </source>
</reference>
<dbReference type="OrthoDB" id="46923at2"/>
<evidence type="ECO:0000313" key="2">
    <source>
        <dbReference type="Proteomes" id="UP000032809"/>
    </source>
</evidence>
<protein>
    <recommendedName>
        <fullName evidence="3">DUF4139 domain-containing protein</fullName>
    </recommendedName>
</protein>
<proteinExistence type="predicted"/>
<evidence type="ECO:0000313" key="1">
    <source>
        <dbReference type="EMBL" id="CEP78982.1"/>
    </source>
</evidence>
<gene>
    <name evidence="1" type="ORF">DTL3_1694</name>
</gene>
<dbReference type="KEGG" id="dtn:DTL3_1694"/>
<accession>A0A0C7NT86</accession>
<dbReference type="Proteomes" id="UP000032809">
    <property type="component" value="Chromosome I"/>
</dbReference>
<dbReference type="EMBL" id="LN824141">
    <property type="protein sequence ID" value="CEP78982.1"/>
    <property type="molecule type" value="Genomic_DNA"/>
</dbReference>
<dbReference type="PATRIC" id="fig|1006576.9.peg.1691"/>
<dbReference type="RefSeq" id="WP_045088325.1">
    <property type="nucleotide sequence ID" value="NZ_LN824141.1"/>
</dbReference>
<sequence length="415" mass="47829">MNKKILISMIFVVLGIITFTQTYTFLFRDAQLYYVPTDQTTFQVPSGFEVLWVSGANTWRLEKNYQQFSFKIVSLEDYKNKLIQQIDENIFKIDGTNDILFYNSQINHWCITNEKNKDKITAATVKVVLEKPKNSKTSIIALKTSGTWKTVYEMKKDGTFKKNVEIEGKAVGTTNLYLVNEYLNLSTRDYVGNTKALALGSDRTTDFQSVVEEAILTQTYTINLGSIKFVSDTMNFSISENRVLSYEDRNVITFNLYTNLQDFTKTRLVRYIENTTYNGLGIDLPYGEVWIYEQYNDKNFPTKKSNIFDTPVGDMVKIDLGESWDVQYKIEKLSDVEVKTSDSRMIDFLITIKNFSDKIRVVQISATSPNIEIDQMTMDGGYRGLKDYSQTGKIDMSFEITDEVKIRMTVKTTLN</sequence>
<dbReference type="AlphaFoldDB" id="A0A0C7NT86"/>
<organism evidence="1 2">
    <name type="scientific">Defluviitoga tunisiensis</name>
    <dbReference type="NCBI Taxonomy" id="1006576"/>
    <lineage>
        <taxon>Bacteria</taxon>
        <taxon>Thermotogati</taxon>
        <taxon>Thermotogota</taxon>
        <taxon>Thermotogae</taxon>
        <taxon>Petrotogales</taxon>
        <taxon>Petrotogaceae</taxon>
        <taxon>Defluviitoga</taxon>
    </lineage>
</organism>
<evidence type="ECO:0008006" key="3">
    <source>
        <dbReference type="Google" id="ProtNLM"/>
    </source>
</evidence>